<reference evidence="1 2" key="1">
    <citation type="submission" date="2020-02" db="EMBL/GenBank/DDBJ databases">
        <title>Identification and distribution of gene clusters putatively required for synthesis of sphingolipid metabolism inhibitors in phylogenetically diverse species of the filamentous fungus Fusarium.</title>
        <authorList>
            <person name="Kim H.-S."/>
            <person name="Busman M."/>
            <person name="Brown D.W."/>
            <person name="Divon H."/>
            <person name="Uhlig S."/>
            <person name="Proctor R.H."/>
        </authorList>
    </citation>
    <scope>NUCLEOTIDE SEQUENCE [LARGE SCALE GENOMIC DNA]</scope>
    <source>
        <strain evidence="1 2">NRRL 2903</strain>
    </source>
</reference>
<comment type="caution">
    <text evidence="1">The sequence shown here is derived from an EMBL/GenBank/DDBJ whole genome shotgun (WGS) entry which is preliminary data.</text>
</comment>
<name>A0AAN6C035_FUSAU</name>
<organism evidence="1 2">
    <name type="scientific">Fusarium austroamericanum</name>
    <dbReference type="NCBI Taxonomy" id="282268"/>
    <lineage>
        <taxon>Eukaryota</taxon>
        <taxon>Fungi</taxon>
        <taxon>Dikarya</taxon>
        <taxon>Ascomycota</taxon>
        <taxon>Pezizomycotina</taxon>
        <taxon>Sordariomycetes</taxon>
        <taxon>Hypocreomycetidae</taxon>
        <taxon>Hypocreales</taxon>
        <taxon>Nectriaceae</taxon>
        <taxon>Fusarium</taxon>
    </lineage>
</organism>
<evidence type="ECO:0000313" key="2">
    <source>
        <dbReference type="Proteomes" id="UP000537989"/>
    </source>
</evidence>
<gene>
    <name evidence="1" type="ORF">FAUST_5985</name>
</gene>
<accession>A0AAN6C035</accession>
<keyword evidence="2" id="KW-1185">Reference proteome</keyword>
<protein>
    <submittedName>
        <fullName evidence="1">Uncharacterized protein</fullName>
    </submittedName>
</protein>
<proteinExistence type="predicted"/>
<sequence length="546" mass="62971">MYDESSACITSLPAATALEYNRELTEHINNLAESGAVSEDEIKQVIARLCQNMVQFTDFMRVCTNEEMELYIWKSFLRPIKALMRLPHPQGNFVAARMVLYLAYQIHQTLNEMEYVHKDDAAKDTKPLCKLCIELDETLLKALKNIWKASTDFEEDFNWVFVDDRIHLAPGDVVMDDNDLKIAQALSPSERTRVSKEHGTKFYYYSEPSDINKVKPTRFKGPTPRWDCGQEDNDSFTWATKSSDGQIRLEISYDVRIPRAGYDGLSPPDSSIPMFCRSKQFCLDARQLSEAERLKQVRIVLDKIVRHYKVPREIQYRILEYLPYREAFPYIRKLDLAAVYAPFPTASGSCEDCHTKSCWSQLRRTCPGSCEWIWNLPLRRFHAFHLDQYRGWALCAHGAECTGHHDTHDRDWIVERGPDLSLFIEREISKLNDEFVSLDQVGLGPTMQIRLDTKKEDKKRRRRLVLGQGIYQDSVDDWKMSGGLGGLVDCMLHDRVLIGAWGRGGTKKETRQVPSQWAHGCGLKGQERAIQAVRDLHAWPGCCEWC</sequence>
<evidence type="ECO:0000313" key="1">
    <source>
        <dbReference type="EMBL" id="KAF5237520.1"/>
    </source>
</evidence>
<dbReference type="Proteomes" id="UP000537989">
    <property type="component" value="Unassembled WGS sequence"/>
</dbReference>
<dbReference type="EMBL" id="JAAMOD010000157">
    <property type="protein sequence ID" value="KAF5237520.1"/>
    <property type="molecule type" value="Genomic_DNA"/>
</dbReference>
<dbReference type="AlphaFoldDB" id="A0AAN6C035"/>